<gene>
    <name evidence="2" type="ORF">HERILL_LOCUS1263</name>
</gene>
<keyword evidence="1" id="KW-0472">Membrane</keyword>
<name>A0A7R8UBZ1_HERIL</name>
<keyword evidence="1" id="KW-1133">Transmembrane helix</keyword>
<evidence type="ECO:0000256" key="1">
    <source>
        <dbReference type="SAM" id="Phobius"/>
    </source>
</evidence>
<keyword evidence="1" id="KW-0812">Transmembrane</keyword>
<protein>
    <submittedName>
        <fullName evidence="2">Uncharacterized protein</fullName>
    </submittedName>
</protein>
<accession>A0A7R8UBZ1</accession>
<dbReference type="OrthoDB" id="10427536at2759"/>
<reference evidence="2 3" key="1">
    <citation type="submission" date="2020-11" db="EMBL/GenBank/DDBJ databases">
        <authorList>
            <person name="Wallbank WR R."/>
            <person name="Pardo Diaz C."/>
            <person name="Kozak K."/>
            <person name="Martin S."/>
            <person name="Jiggins C."/>
            <person name="Moest M."/>
            <person name="Warren A I."/>
            <person name="Generalovic N T."/>
            <person name="Byers J.R.P. K."/>
            <person name="Montejo-Kovacevich G."/>
            <person name="Yen C E."/>
        </authorList>
    </citation>
    <scope>NUCLEOTIDE SEQUENCE [LARGE SCALE GENOMIC DNA]</scope>
</reference>
<sequence length="140" mass="16179">MSCLAPSFTKLVTQVDPFEKLQQIISRALKGTSKEQQVLNFLGGLRDVSRSFNSMSDEEKKKHASEFLQSAKTIVDDIKSELMKKAIIHKIQDPREWFLVAVIVLVILFAFFGYKLYKSLTEKDRKREEKLKAKQAKKKK</sequence>
<feature type="transmembrane region" description="Helical" evidence="1">
    <location>
        <begin position="97"/>
        <end position="117"/>
    </location>
</feature>
<keyword evidence="3" id="KW-1185">Reference proteome</keyword>
<organism evidence="2 3">
    <name type="scientific">Hermetia illucens</name>
    <name type="common">Black soldier fly</name>
    <dbReference type="NCBI Taxonomy" id="343691"/>
    <lineage>
        <taxon>Eukaryota</taxon>
        <taxon>Metazoa</taxon>
        <taxon>Ecdysozoa</taxon>
        <taxon>Arthropoda</taxon>
        <taxon>Hexapoda</taxon>
        <taxon>Insecta</taxon>
        <taxon>Pterygota</taxon>
        <taxon>Neoptera</taxon>
        <taxon>Endopterygota</taxon>
        <taxon>Diptera</taxon>
        <taxon>Brachycera</taxon>
        <taxon>Stratiomyomorpha</taxon>
        <taxon>Stratiomyidae</taxon>
        <taxon>Hermetiinae</taxon>
        <taxon>Hermetia</taxon>
    </lineage>
</organism>
<evidence type="ECO:0000313" key="3">
    <source>
        <dbReference type="Proteomes" id="UP000594454"/>
    </source>
</evidence>
<dbReference type="Proteomes" id="UP000594454">
    <property type="component" value="Chromosome 1"/>
</dbReference>
<dbReference type="EMBL" id="LR899009">
    <property type="protein sequence ID" value="CAD7077966.1"/>
    <property type="molecule type" value="Genomic_DNA"/>
</dbReference>
<proteinExistence type="predicted"/>
<dbReference type="InParanoid" id="A0A7R8UBZ1"/>
<dbReference type="AlphaFoldDB" id="A0A7R8UBZ1"/>
<evidence type="ECO:0000313" key="2">
    <source>
        <dbReference type="EMBL" id="CAD7077966.1"/>
    </source>
</evidence>